<evidence type="ECO:0000313" key="4">
    <source>
        <dbReference type="EMBL" id="MBM7635804.1"/>
    </source>
</evidence>
<dbReference type="CDD" id="cd00118">
    <property type="entry name" value="LysM"/>
    <property type="match status" value="1"/>
</dbReference>
<keyword evidence="4" id="KW-0418">Kinase</keyword>
<dbReference type="Pfam" id="PF26571">
    <property type="entry name" value="VldE"/>
    <property type="match status" value="1"/>
</dbReference>
<organism evidence="4 5">
    <name type="scientific">Streptococcus saliviloxodontae</name>
    <dbReference type="NCBI Taxonomy" id="1349416"/>
    <lineage>
        <taxon>Bacteria</taxon>
        <taxon>Bacillati</taxon>
        <taxon>Bacillota</taxon>
        <taxon>Bacilli</taxon>
        <taxon>Lactobacillales</taxon>
        <taxon>Streptococcaceae</taxon>
        <taxon>Streptococcus</taxon>
    </lineage>
</organism>
<dbReference type="GO" id="GO:0016301">
    <property type="term" value="F:kinase activity"/>
    <property type="evidence" value="ECO:0007669"/>
    <property type="project" value="UniProtKB-KW"/>
</dbReference>
<dbReference type="InterPro" id="IPR036779">
    <property type="entry name" value="LysM_dom_sf"/>
</dbReference>
<feature type="chain" id="PRO_5047132356" evidence="2">
    <location>
        <begin position="29"/>
        <end position="475"/>
    </location>
</feature>
<feature type="compositionally biased region" description="Low complexity" evidence="1">
    <location>
        <begin position="241"/>
        <end position="304"/>
    </location>
</feature>
<evidence type="ECO:0000256" key="1">
    <source>
        <dbReference type="SAM" id="MobiDB-lite"/>
    </source>
</evidence>
<name>A0ABS2PKB9_9STRE</name>
<feature type="compositionally biased region" description="Polar residues" evidence="1">
    <location>
        <begin position="174"/>
        <end position="183"/>
    </location>
</feature>
<dbReference type="InterPro" id="IPR058593">
    <property type="entry name" value="ARB_07466-like_C"/>
</dbReference>
<proteinExistence type="predicted"/>
<dbReference type="Pfam" id="PF01476">
    <property type="entry name" value="LysM"/>
    <property type="match status" value="1"/>
</dbReference>
<sequence>MISKKISKKSLLYSTVALSLFAAGHANADEQSSWKPRSVEEIKAGLITEGNKVTYTVQYGDTLSTIAQAMNIDVNVLGNLNKITDINLIFPETVLTATYSEDNKVATVEVETPVAAQSNETVKATADLETNQVVVEDQTVSVADLTQAIVDTTTQEQEAYAQTTTPVEDAIAQATDTQASSEDQATSAVQETAASTETVETTEAPATEVTSEVTEAPEQVAEETATSEVAPTETTEISSQVEETVSPATSETATSEVAASEEAVETTEATSAETSEQTEATAASEEVVETTEATPSETSEQTEAPQETTVQELTQAIVSETTEASTYAETTEPVTEAINQVIEASEAAQTTAETTSDVSINTQNMQAPAAAFAQSVANTFGISDIGGYRAGDPQDHGQGLAVDVMVPESSALGDQVAQYAIDNMSSAGISYIIWKQRFYSPYNNIYGPANTWNPMPDRGSVTENHYDHVHVSFNG</sequence>
<dbReference type="Gene3D" id="3.10.350.10">
    <property type="entry name" value="LysM domain"/>
    <property type="match status" value="1"/>
</dbReference>
<dbReference type="PROSITE" id="PS51782">
    <property type="entry name" value="LYSM"/>
    <property type="match status" value="1"/>
</dbReference>
<dbReference type="InterPro" id="IPR018392">
    <property type="entry name" value="LysM"/>
</dbReference>
<reference evidence="4 5" key="1">
    <citation type="submission" date="2021-01" db="EMBL/GenBank/DDBJ databases">
        <title>Genomic Encyclopedia of Type Strains, Phase IV (KMG-IV): sequencing the most valuable type-strain genomes for metagenomic binning, comparative biology and taxonomic classification.</title>
        <authorList>
            <person name="Goeker M."/>
        </authorList>
    </citation>
    <scope>NUCLEOTIDE SEQUENCE [LARGE SCALE GENOMIC DNA]</scope>
    <source>
        <strain evidence="4 5">DSM 27513</strain>
    </source>
</reference>
<feature type="compositionally biased region" description="Polar residues" evidence="1">
    <location>
        <begin position="224"/>
        <end position="240"/>
    </location>
</feature>
<keyword evidence="5" id="KW-1185">Reference proteome</keyword>
<dbReference type="SUPFAM" id="SSF54106">
    <property type="entry name" value="LysM domain"/>
    <property type="match status" value="1"/>
</dbReference>
<evidence type="ECO:0000313" key="5">
    <source>
        <dbReference type="Proteomes" id="UP000809081"/>
    </source>
</evidence>
<feature type="signal peptide" evidence="2">
    <location>
        <begin position="1"/>
        <end position="28"/>
    </location>
</feature>
<accession>A0ABS2PKB9</accession>
<dbReference type="Proteomes" id="UP000809081">
    <property type="component" value="Unassembled WGS sequence"/>
</dbReference>
<evidence type="ECO:0000259" key="3">
    <source>
        <dbReference type="PROSITE" id="PS51782"/>
    </source>
</evidence>
<dbReference type="EMBL" id="JAFBEI010000009">
    <property type="protein sequence ID" value="MBM7635804.1"/>
    <property type="molecule type" value="Genomic_DNA"/>
</dbReference>
<gene>
    <name evidence="4" type="ORF">JOC31_000618</name>
</gene>
<protein>
    <submittedName>
        <fullName evidence="4">Chemotaxis protein histidine kinase CheA</fullName>
    </submittedName>
</protein>
<comment type="caution">
    <text evidence="4">The sequence shown here is derived from an EMBL/GenBank/DDBJ whole genome shotgun (WGS) entry which is preliminary data.</text>
</comment>
<feature type="domain" description="LysM" evidence="3">
    <location>
        <begin position="53"/>
        <end position="97"/>
    </location>
</feature>
<keyword evidence="2" id="KW-0732">Signal</keyword>
<keyword evidence="4" id="KW-0808">Transferase</keyword>
<dbReference type="RefSeq" id="WP_205016719.1">
    <property type="nucleotide sequence ID" value="NZ_JAFBEI010000009.1"/>
</dbReference>
<feature type="region of interest" description="Disordered" evidence="1">
    <location>
        <begin position="174"/>
        <end position="309"/>
    </location>
</feature>
<feature type="compositionally biased region" description="Low complexity" evidence="1">
    <location>
        <begin position="184"/>
        <end position="218"/>
    </location>
</feature>
<dbReference type="SMART" id="SM00257">
    <property type="entry name" value="LysM"/>
    <property type="match status" value="1"/>
</dbReference>
<evidence type="ECO:0000256" key="2">
    <source>
        <dbReference type="SAM" id="SignalP"/>
    </source>
</evidence>